<evidence type="ECO:0000313" key="1">
    <source>
        <dbReference type="EMBL" id="SPJ73332.1"/>
    </source>
</evidence>
<proteinExistence type="predicted"/>
<dbReference type="AlphaFoldDB" id="A0AAE8M3E2"/>
<gene>
    <name evidence="1" type="ORF">FTOL_03062</name>
</gene>
<comment type="caution">
    <text evidence="1">The sequence shown here is derived from an EMBL/GenBank/DDBJ whole genome shotgun (WGS) entry which is preliminary data.</text>
</comment>
<accession>A0AAE8M3E2</accession>
<evidence type="ECO:0000313" key="2">
    <source>
        <dbReference type="Proteomes" id="UP001187734"/>
    </source>
</evidence>
<organism evidence="1 2">
    <name type="scientific">Fusarium torulosum</name>
    <dbReference type="NCBI Taxonomy" id="33205"/>
    <lineage>
        <taxon>Eukaryota</taxon>
        <taxon>Fungi</taxon>
        <taxon>Dikarya</taxon>
        <taxon>Ascomycota</taxon>
        <taxon>Pezizomycotina</taxon>
        <taxon>Sordariomycetes</taxon>
        <taxon>Hypocreomycetidae</taxon>
        <taxon>Hypocreales</taxon>
        <taxon>Nectriaceae</taxon>
        <taxon>Fusarium</taxon>
    </lineage>
</organism>
<keyword evidence="2" id="KW-1185">Reference proteome</keyword>
<sequence>MYNPLGSGLFYSHTPVWRKEAVGLAHRSDSPVTGVPGSWRYGLATVDMRKPDWAIAGSRPSSRRGNSRLRSVLKRYHNVTGSKMHAYGQIHGVGSYFCTLQADIEKVSPIFIGP</sequence>
<reference evidence="1" key="1">
    <citation type="submission" date="2018-03" db="EMBL/GenBank/DDBJ databases">
        <authorList>
            <person name="Guldener U."/>
        </authorList>
    </citation>
    <scope>NUCLEOTIDE SEQUENCE</scope>
</reference>
<protein>
    <submittedName>
        <fullName evidence="1">Uncharacterized protein</fullName>
    </submittedName>
</protein>
<dbReference type="EMBL" id="ONZP01000093">
    <property type="protein sequence ID" value="SPJ73332.1"/>
    <property type="molecule type" value="Genomic_DNA"/>
</dbReference>
<name>A0AAE8M3E2_9HYPO</name>
<dbReference type="Proteomes" id="UP001187734">
    <property type="component" value="Unassembled WGS sequence"/>
</dbReference>